<organism evidence="3 4">
    <name type="scientific">Seiridium unicorne</name>
    <dbReference type="NCBI Taxonomy" id="138068"/>
    <lineage>
        <taxon>Eukaryota</taxon>
        <taxon>Fungi</taxon>
        <taxon>Dikarya</taxon>
        <taxon>Ascomycota</taxon>
        <taxon>Pezizomycotina</taxon>
        <taxon>Sordariomycetes</taxon>
        <taxon>Xylariomycetidae</taxon>
        <taxon>Amphisphaeriales</taxon>
        <taxon>Sporocadaceae</taxon>
        <taxon>Seiridium</taxon>
    </lineage>
</organism>
<dbReference type="InterPro" id="IPR040151">
    <property type="entry name" value="Gfd2/YDR514C-like"/>
</dbReference>
<gene>
    <name evidence="3" type="ORF">SUNI508_06194</name>
</gene>
<dbReference type="PANTHER" id="PTHR28083">
    <property type="entry name" value="GOOD FOR FULL DBP5 ACTIVITY PROTEIN 2"/>
    <property type="match status" value="1"/>
</dbReference>
<proteinExistence type="predicted"/>
<keyword evidence="4" id="KW-1185">Reference proteome</keyword>
<evidence type="ECO:0000313" key="3">
    <source>
        <dbReference type="EMBL" id="KAK9421049.1"/>
    </source>
</evidence>
<evidence type="ECO:0000259" key="2">
    <source>
        <dbReference type="Pfam" id="PF21762"/>
    </source>
</evidence>
<dbReference type="EMBL" id="JARVKF010000212">
    <property type="protein sequence ID" value="KAK9421049.1"/>
    <property type="molecule type" value="Genomic_DNA"/>
</dbReference>
<feature type="compositionally biased region" description="Basic residues" evidence="1">
    <location>
        <begin position="282"/>
        <end position="292"/>
    </location>
</feature>
<dbReference type="InterPro" id="IPR048519">
    <property type="entry name" value="Gfd2/YDR514C-like_C"/>
</dbReference>
<feature type="compositionally biased region" description="Basic and acidic residues" evidence="1">
    <location>
        <begin position="293"/>
        <end position="316"/>
    </location>
</feature>
<name>A0ABR2V383_9PEZI</name>
<dbReference type="InterPro" id="IPR036397">
    <property type="entry name" value="RNaseH_sf"/>
</dbReference>
<evidence type="ECO:0000313" key="4">
    <source>
        <dbReference type="Proteomes" id="UP001408356"/>
    </source>
</evidence>
<comment type="caution">
    <text evidence="3">The sequence shown here is derived from an EMBL/GenBank/DDBJ whole genome shotgun (WGS) entry which is preliminary data.</text>
</comment>
<feature type="domain" description="Gfd2/YDR514C-like C-terminal" evidence="2">
    <location>
        <begin position="62"/>
        <end position="232"/>
    </location>
</feature>
<dbReference type="PANTHER" id="PTHR28083:SF1">
    <property type="entry name" value="GOOD FOR FULL DBP5 ACTIVITY PROTEIN 2"/>
    <property type="match status" value="1"/>
</dbReference>
<feature type="region of interest" description="Disordered" evidence="1">
    <location>
        <begin position="282"/>
        <end position="324"/>
    </location>
</feature>
<accession>A0ABR2V383</accession>
<protein>
    <submittedName>
        <fullName evidence="3">Qde-2-interacting protein</fullName>
    </submittedName>
</protein>
<dbReference type="Gene3D" id="3.30.420.10">
    <property type="entry name" value="Ribonuclease H-like superfamily/Ribonuclease H"/>
    <property type="match status" value="1"/>
</dbReference>
<reference evidence="3 4" key="1">
    <citation type="journal article" date="2024" name="J. Plant Pathol.">
        <title>Sequence and assembly of the genome of Seiridium unicorne, isolate CBS 538.82, causal agent of cypress canker disease.</title>
        <authorList>
            <person name="Scali E."/>
            <person name="Rocca G.D."/>
            <person name="Danti R."/>
            <person name="Garbelotto M."/>
            <person name="Barberini S."/>
            <person name="Baroncelli R."/>
            <person name="Emiliani G."/>
        </authorList>
    </citation>
    <scope>NUCLEOTIDE SEQUENCE [LARGE SCALE GENOMIC DNA]</scope>
    <source>
        <strain evidence="3 4">BM-138-508</strain>
    </source>
</reference>
<evidence type="ECO:0000256" key="1">
    <source>
        <dbReference type="SAM" id="MobiDB-lite"/>
    </source>
</evidence>
<dbReference type="SUPFAM" id="SSF53098">
    <property type="entry name" value="Ribonuclease H-like"/>
    <property type="match status" value="1"/>
</dbReference>
<dbReference type="InterPro" id="IPR012337">
    <property type="entry name" value="RNaseH-like_sf"/>
</dbReference>
<dbReference type="Pfam" id="PF21762">
    <property type="entry name" value="DEDDh_C"/>
    <property type="match status" value="1"/>
</dbReference>
<sequence length="345" mass="38220">MDTQLDITEAALPSHTGLYRQETSLLRELFGFAKGDVSTTVNQLGDIEFGEGLSSTSIKDVVFVAIDVDTLQGFEEIVPDQQLHLGVSILSTRALRGLILAPSAAESANVIRSYQFTAGGSKYCRRASRKFLFGESDSIPLSDIKPRVEKIIPSGDIITVFHGAQCDAKALHLLDIDLHPVCVVDTVKAAQHPLQLHHRLSLENLLKELAIPNTNLHAAGNDAHFTLCALIMLVIIDAERQGVPSKESLFRALRGVAQASCPPTRQEIEKVERSARLRVKRESKLRRKARRSARTERRKLERERQLAASEEGHSSDTESGVDAVEEDFDVETFNSLPNWRGSDYF</sequence>
<dbReference type="Proteomes" id="UP001408356">
    <property type="component" value="Unassembled WGS sequence"/>
</dbReference>